<dbReference type="Proteomes" id="UP001162992">
    <property type="component" value="Chromosome 7"/>
</dbReference>
<sequence>MLLALMLLVLFLTSQTDWLERKKTVPELNVDTQPQEVRTERQLIKEQIILIQVNRIHILNQLVKNLQQQLSTCQGNLSHDLTAENIKFEVETEG</sequence>
<organism evidence="1 2">
    <name type="scientific">Diphasiastrum complanatum</name>
    <name type="common">Issler's clubmoss</name>
    <name type="synonym">Lycopodium complanatum</name>
    <dbReference type="NCBI Taxonomy" id="34168"/>
    <lineage>
        <taxon>Eukaryota</taxon>
        <taxon>Viridiplantae</taxon>
        <taxon>Streptophyta</taxon>
        <taxon>Embryophyta</taxon>
        <taxon>Tracheophyta</taxon>
        <taxon>Lycopodiopsida</taxon>
        <taxon>Lycopodiales</taxon>
        <taxon>Lycopodiaceae</taxon>
        <taxon>Lycopodioideae</taxon>
        <taxon>Diphasiastrum</taxon>
    </lineage>
</organism>
<keyword evidence="2" id="KW-1185">Reference proteome</keyword>
<gene>
    <name evidence="1" type="ORF">O6H91_07G006100</name>
</gene>
<protein>
    <submittedName>
        <fullName evidence="1">Uncharacterized protein</fullName>
    </submittedName>
</protein>
<evidence type="ECO:0000313" key="2">
    <source>
        <dbReference type="Proteomes" id="UP001162992"/>
    </source>
</evidence>
<accession>A0ACC2D203</accession>
<reference evidence="2" key="1">
    <citation type="journal article" date="2024" name="Proc. Natl. Acad. Sci. U.S.A.">
        <title>Extraordinary preservation of gene collinearity over three hundred million years revealed in homosporous lycophytes.</title>
        <authorList>
            <person name="Li C."/>
            <person name="Wickell D."/>
            <person name="Kuo L.Y."/>
            <person name="Chen X."/>
            <person name="Nie B."/>
            <person name="Liao X."/>
            <person name="Peng D."/>
            <person name="Ji J."/>
            <person name="Jenkins J."/>
            <person name="Williams M."/>
            <person name="Shu S."/>
            <person name="Plott C."/>
            <person name="Barry K."/>
            <person name="Rajasekar S."/>
            <person name="Grimwood J."/>
            <person name="Han X."/>
            <person name="Sun S."/>
            <person name="Hou Z."/>
            <person name="He W."/>
            <person name="Dai G."/>
            <person name="Sun C."/>
            <person name="Schmutz J."/>
            <person name="Leebens-Mack J.H."/>
            <person name="Li F.W."/>
            <person name="Wang L."/>
        </authorList>
    </citation>
    <scope>NUCLEOTIDE SEQUENCE [LARGE SCALE GENOMIC DNA]</scope>
    <source>
        <strain evidence="2">cv. PW_Plant_1</strain>
    </source>
</reference>
<comment type="caution">
    <text evidence="1">The sequence shown here is derived from an EMBL/GenBank/DDBJ whole genome shotgun (WGS) entry which is preliminary data.</text>
</comment>
<name>A0ACC2D203_DIPCM</name>
<proteinExistence type="predicted"/>
<evidence type="ECO:0000313" key="1">
    <source>
        <dbReference type="EMBL" id="KAJ7548299.1"/>
    </source>
</evidence>
<dbReference type="EMBL" id="CM055098">
    <property type="protein sequence ID" value="KAJ7548299.1"/>
    <property type="molecule type" value="Genomic_DNA"/>
</dbReference>